<feature type="non-terminal residue" evidence="2">
    <location>
        <position position="1"/>
    </location>
</feature>
<feature type="compositionally biased region" description="Low complexity" evidence="1">
    <location>
        <begin position="32"/>
        <end position="41"/>
    </location>
</feature>
<feature type="region of interest" description="Disordered" evidence="1">
    <location>
        <begin position="1"/>
        <end position="73"/>
    </location>
</feature>
<accession>A0A6J4KFH9</accession>
<proteinExistence type="predicted"/>
<protein>
    <submittedName>
        <fullName evidence="2">Uncharacterized protein</fullName>
    </submittedName>
</protein>
<feature type="non-terminal residue" evidence="2">
    <location>
        <position position="171"/>
    </location>
</feature>
<sequence length="171" mass="17360">EGDTGARRRVRGVRKPARLPPRGGGAARRRAAGAGSFLGGRTRPAAELSRAARRGGAGGHPCPSRRGRGDGVRAAFADPGALRGRGVRVLACLPAPARRAALDGPAGALPVHQAQIPLPPGRCVHLRARHPQHGPLRAAAAAGQRGGGPVRPAPRRPGPCRLDLRGGAAGL</sequence>
<evidence type="ECO:0000256" key="1">
    <source>
        <dbReference type="SAM" id="MobiDB-lite"/>
    </source>
</evidence>
<reference evidence="2" key="1">
    <citation type="submission" date="2020-02" db="EMBL/GenBank/DDBJ databases">
        <authorList>
            <person name="Meier V. D."/>
        </authorList>
    </citation>
    <scope>NUCLEOTIDE SEQUENCE</scope>
    <source>
        <strain evidence="2">AVDCRST_MAG68</strain>
    </source>
</reference>
<feature type="region of interest" description="Disordered" evidence="1">
    <location>
        <begin position="139"/>
        <end position="171"/>
    </location>
</feature>
<organism evidence="2">
    <name type="scientific">uncultured Gemmatimonadota bacterium</name>
    <dbReference type="NCBI Taxonomy" id="203437"/>
    <lineage>
        <taxon>Bacteria</taxon>
        <taxon>Pseudomonadati</taxon>
        <taxon>Gemmatimonadota</taxon>
        <taxon>environmental samples</taxon>
    </lineage>
</organism>
<name>A0A6J4KFH9_9BACT</name>
<gene>
    <name evidence="2" type="ORF">AVDCRST_MAG68-726</name>
</gene>
<dbReference type="EMBL" id="CADCTW010000042">
    <property type="protein sequence ID" value="CAA9304644.1"/>
    <property type="molecule type" value="Genomic_DNA"/>
</dbReference>
<dbReference type="AlphaFoldDB" id="A0A6J4KFH9"/>
<evidence type="ECO:0000313" key="2">
    <source>
        <dbReference type="EMBL" id="CAA9304644.1"/>
    </source>
</evidence>
<feature type="compositionally biased region" description="Basic residues" evidence="1">
    <location>
        <begin position="7"/>
        <end position="17"/>
    </location>
</feature>